<feature type="transmembrane region" description="Helical" evidence="8">
    <location>
        <begin position="328"/>
        <end position="345"/>
    </location>
</feature>
<protein>
    <submittedName>
        <fullName evidence="10">Glycosyltransferase family 39 protein</fullName>
    </submittedName>
</protein>
<dbReference type="Proteomes" id="UP000651156">
    <property type="component" value="Unassembled WGS sequence"/>
</dbReference>
<proteinExistence type="predicted"/>
<feature type="transmembrane region" description="Helical" evidence="8">
    <location>
        <begin position="94"/>
        <end position="111"/>
    </location>
</feature>
<feature type="transmembrane region" description="Helical" evidence="8">
    <location>
        <begin position="143"/>
        <end position="161"/>
    </location>
</feature>
<dbReference type="EMBL" id="JADEWN010000023">
    <property type="protein sequence ID" value="MBE9190905.1"/>
    <property type="molecule type" value="Genomic_DNA"/>
</dbReference>
<dbReference type="InterPro" id="IPR050297">
    <property type="entry name" value="LipidA_mod_glycosyltrf_83"/>
</dbReference>
<comment type="subcellular location">
    <subcellularLocation>
        <location evidence="1">Cell membrane</location>
        <topology evidence="1">Multi-pass membrane protein</topology>
    </subcellularLocation>
</comment>
<feature type="transmembrane region" description="Helical" evidence="8">
    <location>
        <begin position="357"/>
        <end position="380"/>
    </location>
</feature>
<dbReference type="PANTHER" id="PTHR33908">
    <property type="entry name" value="MANNOSYLTRANSFERASE YKCB-RELATED"/>
    <property type="match status" value="1"/>
</dbReference>
<feature type="transmembrane region" description="Helical" evidence="8">
    <location>
        <begin position="279"/>
        <end position="296"/>
    </location>
</feature>
<feature type="transmembrane region" description="Helical" evidence="8">
    <location>
        <begin position="215"/>
        <end position="236"/>
    </location>
</feature>
<evidence type="ECO:0000256" key="7">
    <source>
        <dbReference type="ARBA" id="ARBA00023136"/>
    </source>
</evidence>
<evidence type="ECO:0000256" key="6">
    <source>
        <dbReference type="ARBA" id="ARBA00022989"/>
    </source>
</evidence>
<dbReference type="PANTHER" id="PTHR33908:SF11">
    <property type="entry name" value="MEMBRANE PROTEIN"/>
    <property type="match status" value="1"/>
</dbReference>
<feature type="transmembrane region" description="Helical" evidence="8">
    <location>
        <begin position="21"/>
        <end position="37"/>
    </location>
</feature>
<feature type="transmembrane region" description="Helical" evidence="8">
    <location>
        <begin position="303"/>
        <end position="322"/>
    </location>
</feature>
<evidence type="ECO:0000256" key="8">
    <source>
        <dbReference type="SAM" id="Phobius"/>
    </source>
</evidence>
<keyword evidence="6 8" id="KW-1133">Transmembrane helix</keyword>
<evidence type="ECO:0000259" key="9">
    <source>
        <dbReference type="Pfam" id="PF13231"/>
    </source>
</evidence>
<organism evidence="10 11">
    <name type="scientific">Gloeocapsopsis crepidinum LEGE 06123</name>
    <dbReference type="NCBI Taxonomy" id="588587"/>
    <lineage>
        <taxon>Bacteria</taxon>
        <taxon>Bacillati</taxon>
        <taxon>Cyanobacteriota</taxon>
        <taxon>Cyanophyceae</taxon>
        <taxon>Oscillatoriophycideae</taxon>
        <taxon>Chroococcales</taxon>
        <taxon>Chroococcaceae</taxon>
        <taxon>Gloeocapsopsis</taxon>
    </lineage>
</organism>
<evidence type="ECO:0000256" key="1">
    <source>
        <dbReference type="ARBA" id="ARBA00004651"/>
    </source>
</evidence>
<keyword evidence="3" id="KW-0328">Glycosyltransferase</keyword>
<keyword evidence="4" id="KW-0808">Transferase</keyword>
<accession>A0ABR9URI6</accession>
<feature type="transmembrane region" description="Helical" evidence="8">
    <location>
        <begin position="173"/>
        <end position="203"/>
    </location>
</feature>
<dbReference type="Pfam" id="PF13231">
    <property type="entry name" value="PMT_2"/>
    <property type="match status" value="1"/>
</dbReference>
<keyword evidence="7 8" id="KW-0472">Membrane</keyword>
<evidence type="ECO:0000313" key="10">
    <source>
        <dbReference type="EMBL" id="MBE9190905.1"/>
    </source>
</evidence>
<keyword evidence="2" id="KW-1003">Cell membrane</keyword>
<evidence type="ECO:0000256" key="3">
    <source>
        <dbReference type="ARBA" id="ARBA00022676"/>
    </source>
</evidence>
<comment type="caution">
    <text evidence="10">The sequence shown here is derived from an EMBL/GenBank/DDBJ whole genome shotgun (WGS) entry which is preliminary data.</text>
</comment>
<keyword evidence="5 8" id="KW-0812">Transmembrane</keyword>
<evidence type="ECO:0000313" key="11">
    <source>
        <dbReference type="Proteomes" id="UP000651156"/>
    </source>
</evidence>
<name>A0ABR9URI6_9CHRO</name>
<feature type="transmembrane region" description="Helical" evidence="8">
    <location>
        <begin position="118"/>
        <end position="137"/>
    </location>
</feature>
<dbReference type="InterPro" id="IPR038731">
    <property type="entry name" value="RgtA/B/C-like"/>
</dbReference>
<evidence type="ECO:0000256" key="4">
    <source>
        <dbReference type="ARBA" id="ARBA00022679"/>
    </source>
</evidence>
<reference evidence="10 11" key="1">
    <citation type="submission" date="2020-10" db="EMBL/GenBank/DDBJ databases">
        <authorList>
            <person name="Castelo-Branco R."/>
            <person name="Eusebio N."/>
            <person name="Adriana R."/>
            <person name="Vieira A."/>
            <person name="Brugerolle De Fraissinette N."/>
            <person name="Rezende De Castro R."/>
            <person name="Schneider M.P."/>
            <person name="Vasconcelos V."/>
            <person name="Leao P.N."/>
        </authorList>
    </citation>
    <scope>NUCLEOTIDE SEQUENCE [LARGE SCALE GENOMIC DNA]</scope>
    <source>
        <strain evidence="10 11">LEGE 06123</strain>
    </source>
</reference>
<sequence>MGKESYLTFYKSLFSPQRLPWVIIAFGTFVRLVQYLYNRSLWNDEAALALNIVNRSYAELLQPLDYDQAAPIGFLYVEKLITQVLGNSEYSLRLFPFLSAIISLFVFYQLAKRCLQPLATTIALALFASLHIIVYYATEVKQYSSDVAIAILLCLLLVNLNRTNLNLKRIVSYALLGATTIWFSHPVIFVLTGIGIAHILITLINQQVTQTLKLILVYLFWAISFIISYFVSLQALTNQTTLINSWESRGTFPTSFLDFSWLLRTFWEFFHKPLGFPDIFLGIAIFAFFVGLSTLIKTKQKTLMLLLLPIVVTLSVAYLKLYPFDGRLVLFLTPFFILIISEGIARIKQKTRSTKLAIIGTLVLILLLVPPIGTSIYLVIQPYEKQEIRPVIAYIKEHQQLHDTIYVYQRAEFQFKYYAPKFGYQVNDYIMGIDDLDKQDGQGISDLEWQRYIQDLNQLKNYSRVWIVFSHVRSWAQESERITSYLNTFGKQTDAFQEKGSFVYLYTFTKS</sequence>
<feature type="domain" description="Glycosyltransferase RgtA/B/C/D-like" evidence="9">
    <location>
        <begin position="71"/>
        <end position="227"/>
    </location>
</feature>
<evidence type="ECO:0000256" key="5">
    <source>
        <dbReference type="ARBA" id="ARBA00022692"/>
    </source>
</evidence>
<dbReference type="RefSeq" id="WP_193932073.1">
    <property type="nucleotide sequence ID" value="NZ_CAWPMZ010000048.1"/>
</dbReference>
<gene>
    <name evidence="10" type="ORF">IQ230_11185</name>
</gene>
<evidence type="ECO:0000256" key="2">
    <source>
        <dbReference type="ARBA" id="ARBA00022475"/>
    </source>
</evidence>
<keyword evidence="11" id="KW-1185">Reference proteome</keyword>